<dbReference type="AlphaFoldDB" id="A0A8H3AWJ2"/>
<evidence type="ECO:0000256" key="1">
    <source>
        <dbReference type="SAM" id="MobiDB-lite"/>
    </source>
</evidence>
<protein>
    <recommendedName>
        <fullName evidence="3">DUF6535 domain-containing protein</fullName>
    </recommendedName>
</protein>
<accession>A0A8H3AWJ2</accession>
<name>A0A8H3AWJ2_9AGAM</name>
<evidence type="ECO:0000313" key="5">
    <source>
        <dbReference type="Proteomes" id="UP000663888"/>
    </source>
</evidence>
<feature type="transmembrane region" description="Helical" evidence="2">
    <location>
        <begin position="322"/>
        <end position="350"/>
    </location>
</feature>
<feature type="domain" description="DUF6535" evidence="3">
    <location>
        <begin position="98"/>
        <end position="316"/>
    </location>
</feature>
<feature type="transmembrane region" description="Helical" evidence="2">
    <location>
        <begin position="292"/>
        <end position="316"/>
    </location>
</feature>
<sequence length="384" mass="42621">MSLMLPGNLSGGGSIPRTMASGDSTTPYNKDPDHAKIDDALAPGMIAVPQPGEASQMDGQLQDTSGPETIAAKMLRKNGPPDHFDEEGAELGKEARFWKVYVEESDRWDAEVIDSWNKSLDVILVFVIYNHSFGFARLLTIPRLYRLRYSLPSRLRKLDKHALNGLSSLTIGSRFLIETSKKLQPDPADTSAQSLLLITQTLLAMANNIPPPGLDVLSPNGTDTFTPTRNAIVINTLWYLSLSISLATAFIAALAKEWCQSFLAGRTGHPCIQARRRQQKWSMIETWRMEELITLLPTLIHVSLLFFSVGLCFYVQELNAAVAIPVVCVTGVAVGFYACSSLAASFIEFFPYKTIVSKMFGSTIRSLERPEDYLFNHFKIVKQR</sequence>
<dbReference type="InterPro" id="IPR045338">
    <property type="entry name" value="DUF6535"/>
</dbReference>
<feature type="transmembrane region" description="Helical" evidence="2">
    <location>
        <begin position="237"/>
        <end position="255"/>
    </location>
</feature>
<evidence type="ECO:0000256" key="2">
    <source>
        <dbReference type="SAM" id="Phobius"/>
    </source>
</evidence>
<organism evidence="4 5">
    <name type="scientific">Rhizoctonia solani</name>
    <dbReference type="NCBI Taxonomy" id="456999"/>
    <lineage>
        <taxon>Eukaryota</taxon>
        <taxon>Fungi</taxon>
        <taxon>Dikarya</taxon>
        <taxon>Basidiomycota</taxon>
        <taxon>Agaricomycotina</taxon>
        <taxon>Agaricomycetes</taxon>
        <taxon>Cantharellales</taxon>
        <taxon>Ceratobasidiaceae</taxon>
        <taxon>Rhizoctonia</taxon>
    </lineage>
</organism>
<feature type="transmembrane region" description="Helical" evidence="2">
    <location>
        <begin position="122"/>
        <end position="140"/>
    </location>
</feature>
<dbReference type="EMBL" id="CAJMWX010000997">
    <property type="protein sequence ID" value="CAE6442217.1"/>
    <property type="molecule type" value="Genomic_DNA"/>
</dbReference>
<evidence type="ECO:0000259" key="3">
    <source>
        <dbReference type="Pfam" id="PF20153"/>
    </source>
</evidence>
<dbReference type="Proteomes" id="UP000663888">
    <property type="component" value="Unassembled WGS sequence"/>
</dbReference>
<keyword evidence="2" id="KW-1133">Transmembrane helix</keyword>
<evidence type="ECO:0000313" key="4">
    <source>
        <dbReference type="EMBL" id="CAE6442217.1"/>
    </source>
</evidence>
<dbReference type="Pfam" id="PF20153">
    <property type="entry name" value="DUF6535"/>
    <property type="match status" value="1"/>
</dbReference>
<comment type="caution">
    <text evidence="4">The sequence shown here is derived from an EMBL/GenBank/DDBJ whole genome shotgun (WGS) entry which is preliminary data.</text>
</comment>
<keyword evidence="2" id="KW-0472">Membrane</keyword>
<reference evidence="4" key="1">
    <citation type="submission" date="2021-01" db="EMBL/GenBank/DDBJ databases">
        <authorList>
            <person name="Kaushik A."/>
        </authorList>
    </citation>
    <scope>NUCLEOTIDE SEQUENCE</scope>
    <source>
        <strain evidence="4">AG4-R118</strain>
    </source>
</reference>
<keyword evidence="2" id="KW-0812">Transmembrane</keyword>
<proteinExistence type="predicted"/>
<feature type="region of interest" description="Disordered" evidence="1">
    <location>
        <begin position="1"/>
        <end position="36"/>
    </location>
</feature>
<gene>
    <name evidence="4" type="ORF">RDB_LOCUS52265</name>
</gene>